<evidence type="ECO:0000256" key="4">
    <source>
        <dbReference type="ARBA" id="ARBA00022771"/>
    </source>
</evidence>
<name>A0A834M8M7_RHYFE</name>
<dbReference type="InterPro" id="IPR036236">
    <property type="entry name" value="Znf_C2H2_sf"/>
</dbReference>
<organism evidence="11 12">
    <name type="scientific">Rhynchophorus ferrugineus</name>
    <name type="common">Red palm weevil</name>
    <name type="synonym">Curculio ferrugineus</name>
    <dbReference type="NCBI Taxonomy" id="354439"/>
    <lineage>
        <taxon>Eukaryota</taxon>
        <taxon>Metazoa</taxon>
        <taxon>Ecdysozoa</taxon>
        <taxon>Arthropoda</taxon>
        <taxon>Hexapoda</taxon>
        <taxon>Insecta</taxon>
        <taxon>Pterygota</taxon>
        <taxon>Neoptera</taxon>
        <taxon>Endopterygota</taxon>
        <taxon>Coleoptera</taxon>
        <taxon>Polyphaga</taxon>
        <taxon>Cucujiformia</taxon>
        <taxon>Curculionidae</taxon>
        <taxon>Dryophthorinae</taxon>
        <taxon>Rhynchophorus</taxon>
    </lineage>
</organism>
<dbReference type="AlphaFoldDB" id="A0A834M8M7"/>
<keyword evidence="2" id="KW-0479">Metal-binding</keyword>
<evidence type="ECO:0000256" key="7">
    <source>
        <dbReference type="ARBA" id="ARBA00023242"/>
    </source>
</evidence>
<feature type="domain" description="C2H2-type" evidence="10">
    <location>
        <begin position="605"/>
        <end position="632"/>
    </location>
</feature>
<dbReference type="Pfam" id="PF00096">
    <property type="entry name" value="zf-C2H2"/>
    <property type="match status" value="11"/>
</dbReference>
<comment type="caution">
    <text evidence="11">The sequence shown here is derived from an EMBL/GenBank/DDBJ whole genome shotgun (WGS) entry which is preliminary data.</text>
</comment>
<dbReference type="EMBL" id="JAACXV010014079">
    <property type="protein sequence ID" value="KAF7270570.1"/>
    <property type="molecule type" value="Genomic_DNA"/>
</dbReference>
<evidence type="ECO:0000256" key="2">
    <source>
        <dbReference type="ARBA" id="ARBA00022723"/>
    </source>
</evidence>
<keyword evidence="4 8" id="KW-0863">Zinc-finger</keyword>
<evidence type="ECO:0000256" key="9">
    <source>
        <dbReference type="SAM" id="MobiDB-lite"/>
    </source>
</evidence>
<feature type="domain" description="C2H2-type" evidence="10">
    <location>
        <begin position="160"/>
        <end position="187"/>
    </location>
</feature>
<feature type="domain" description="C2H2-type" evidence="10">
    <location>
        <begin position="104"/>
        <end position="131"/>
    </location>
</feature>
<evidence type="ECO:0000256" key="6">
    <source>
        <dbReference type="ARBA" id="ARBA00023125"/>
    </source>
</evidence>
<dbReference type="PROSITE" id="PS00028">
    <property type="entry name" value="ZINC_FINGER_C2H2_1"/>
    <property type="match status" value="23"/>
</dbReference>
<dbReference type="FunFam" id="3.30.160.60:FF:000358">
    <property type="entry name" value="zinc finger protein 24"/>
    <property type="match status" value="1"/>
</dbReference>
<dbReference type="FunFam" id="3.30.160.60:FF:000624">
    <property type="entry name" value="zinc finger protein 697"/>
    <property type="match status" value="1"/>
</dbReference>
<dbReference type="PANTHER" id="PTHR24376">
    <property type="entry name" value="ZINC FINGER PROTEIN"/>
    <property type="match status" value="1"/>
</dbReference>
<feature type="domain" description="C2H2-type" evidence="10">
    <location>
        <begin position="1110"/>
        <end position="1138"/>
    </location>
</feature>
<dbReference type="OrthoDB" id="6077919at2759"/>
<feature type="domain" description="C2H2-type" evidence="10">
    <location>
        <begin position="969"/>
        <end position="996"/>
    </location>
</feature>
<feature type="domain" description="C2H2-type" evidence="10">
    <location>
        <begin position="454"/>
        <end position="481"/>
    </location>
</feature>
<dbReference type="Proteomes" id="UP000625711">
    <property type="component" value="Unassembled WGS sequence"/>
</dbReference>
<evidence type="ECO:0000256" key="5">
    <source>
        <dbReference type="ARBA" id="ARBA00022833"/>
    </source>
</evidence>
<keyword evidence="6" id="KW-0238">DNA-binding</keyword>
<dbReference type="Pfam" id="PF13912">
    <property type="entry name" value="zf-C2H2_6"/>
    <property type="match status" value="1"/>
</dbReference>
<feature type="region of interest" description="Disordered" evidence="9">
    <location>
        <begin position="687"/>
        <end position="707"/>
    </location>
</feature>
<evidence type="ECO:0000313" key="11">
    <source>
        <dbReference type="EMBL" id="KAF7270570.1"/>
    </source>
</evidence>
<keyword evidence="3" id="KW-0677">Repeat</keyword>
<feature type="domain" description="C2H2-type" evidence="10">
    <location>
        <begin position="1167"/>
        <end position="1190"/>
    </location>
</feature>
<dbReference type="GO" id="GO:0008270">
    <property type="term" value="F:zinc ion binding"/>
    <property type="evidence" value="ECO:0007669"/>
    <property type="project" value="UniProtKB-KW"/>
</dbReference>
<dbReference type="FunFam" id="3.30.160.60:FF:000072">
    <property type="entry name" value="zinc finger protein 143 isoform X1"/>
    <property type="match status" value="1"/>
</dbReference>
<comment type="subcellular location">
    <subcellularLocation>
        <location evidence="1">Nucleus</location>
    </subcellularLocation>
</comment>
<feature type="domain" description="C2H2-type" evidence="10">
    <location>
        <begin position="577"/>
        <end position="604"/>
    </location>
</feature>
<feature type="domain" description="C2H2-type" evidence="10">
    <location>
        <begin position="188"/>
        <end position="215"/>
    </location>
</feature>
<feature type="domain" description="C2H2-type" evidence="10">
    <location>
        <begin position="1138"/>
        <end position="1166"/>
    </location>
</feature>
<feature type="domain" description="C2H2-type" evidence="10">
    <location>
        <begin position="940"/>
        <end position="967"/>
    </location>
</feature>
<feature type="domain" description="C2H2-type" evidence="10">
    <location>
        <begin position="359"/>
        <end position="387"/>
    </location>
</feature>
<feature type="domain" description="C2H2-type" evidence="10">
    <location>
        <begin position="298"/>
        <end position="325"/>
    </location>
</feature>
<feature type="domain" description="C2H2-type" evidence="10">
    <location>
        <begin position="132"/>
        <end position="160"/>
    </location>
</feature>
<proteinExistence type="predicted"/>
<keyword evidence="12" id="KW-1185">Reference proteome</keyword>
<gene>
    <name evidence="11" type="ORF">GWI33_016461</name>
</gene>
<feature type="domain" description="C2H2-type" evidence="10">
    <location>
        <begin position="524"/>
        <end position="551"/>
    </location>
</feature>
<evidence type="ECO:0000313" key="12">
    <source>
        <dbReference type="Proteomes" id="UP000625711"/>
    </source>
</evidence>
<keyword evidence="7" id="KW-0539">Nucleus</keyword>
<evidence type="ECO:0000256" key="8">
    <source>
        <dbReference type="PROSITE-ProRule" id="PRU00042"/>
    </source>
</evidence>
<keyword evidence="5" id="KW-0862">Zinc</keyword>
<feature type="domain" description="C2H2-type" evidence="10">
    <location>
        <begin position="912"/>
        <end position="939"/>
    </location>
</feature>
<dbReference type="GO" id="GO:0048598">
    <property type="term" value="P:embryonic morphogenesis"/>
    <property type="evidence" value="ECO:0007669"/>
    <property type="project" value="UniProtKB-ARBA"/>
</dbReference>
<evidence type="ECO:0000256" key="3">
    <source>
        <dbReference type="ARBA" id="ARBA00022737"/>
    </source>
</evidence>
<feature type="domain" description="C2H2-type" evidence="10">
    <location>
        <begin position="633"/>
        <end position="660"/>
    </location>
</feature>
<protein>
    <recommendedName>
        <fullName evidence="10">C2H2-type domain-containing protein</fullName>
    </recommendedName>
</protein>
<accession>A0A834M8M7</accession>
<dbReference type="SMART" id="SM00355">
    <property type="entry name" value="ZnF_C2H2"/>
    <property type="match status" value="23"/>
</dbReference>
<evidence type="ECO:0000259" key="10">
    <source>
        <dbReference type="PROSITE" id="PS50157"/>
    </source>
</evidence>
<evidence type="ECO:0000256" key="1">
    <source>
        <dbReference type="ARBA" id="ARBA00004123"/>
    </source>
</evidence>
<sequence length="1213" mass="137894">MIASSVLESRNVSFENYEVLENTNVLPMEVDLNNDGNSMLLQNYIIHQLDDGNYQLVLCESQNGQQSNEHQLKNDETPTQQLQTISSYRTTCIEMEKPLSPNTYSCIKCKEQFNNISLFRKHLKWHKAEKKFNCTKCAVGFNAENNLKVHSILHHPGHTNICPICNIKFQRKASLKSHMIVHQVEEVFACEECQAEFQNEDELLKHMEIHAVTRVLRNPSDALVCPYCKLDFSDMEKHKQHVARHVEVKKNILKGKKSRKRKGRSRVTSHKCKYCGKMFPKGCLLERHERIHTGEKPYVCNVCNKSFAQNGTLLIHLGSHTGVKPYSCTLCPAKFTQKGNFRAHIEKTHTAPKGNQKMYKCNQCDCIFKKVATLNGHVTKVHLNKGGQENVIDRVTDDLKMLNNAMTKIKKKVPLSPVQNIPGDSWVHLAESEVDDGVRRYLVRQRKVGDVRWYFCNYCSSRFKKPSDLIRHLRTHTREKPFKCTECNQAFSLKSTLMNHKKTHNNRDTNEQIKPHDEKNYISYMCVLCDKVFGSLDESQQHKSVHQHEIKSTENIIEAFIQETVHDRMFCPTENPYQCKTCNARFSRLINLKKHMMYHTGEKKHKCPLCTKTFITKYRLTEHVNYHKNIRNYSCQVCGKNFVTSSMLKRHMTVHNTLKLYCCQYCKGTFKTTLSLRAHIRYFHNSDESQNDEVEKSTGSRPETSQEMVATTEVGEPMTADPVVLTVTNGEQGQLDLNPDYPLVYVSINPLLNESAVNNNALPSDTLLFDSATQEASVLFDVGPVKEQPAMVDPNVVINSVGYEQHKEVAEPLSDVEMCLNSVPINIIAEDDGKAGVDLLNAQVFCVNCHKMFSDMAVFQGHACSAPSITQAPAVTEIAAAAVSDQPETIKYDLGPYMPLHKQDEVLLATDNVCKYCFKDFKKRSDLVRHLRTHTGERPFECSQCKKKFTLKSTLESHKRTHDGSQKNVSCDVCNANFTTKSSLKVHMLLHTGARPHACNFCEQTFRTSAIRKAHEKNIHLNSTRPPSSPKGVKLLKNVADEVANSLRQQETVTATEPAMLPLDFLLQIQNGGINLLEYAEDGQGPELGGVLGDPSPVADQATASRPPKVQCDVCNKMYSSKDVLRKHKKKIHGSNKFPCIKCDKSYGDFKELNNHLKKNHTGLRPYYCPHCPNSFGEEHSLKTHIKRIHQSLSVEETNNALLSLQFDLSINN</sequence>
<dbReference type="PROSITE" id="PS50157">
    <property type="entry name" value="ZINC_FINGER_C2H2_2"/>
    <property type="match status" value="22"/>
</dbReference>
<reference evidence="11" key="1">
    <citation type="submission" date="2020-08" db="EMBL/GenBank/DDBJ databases">
        <title>Genome sequencing and assembly of the red palm weevil Rhynchophorus ferrugineus.</title>
        <authorList>
            <person name="Dias G.B."/>
            <person name="Bergman C.M."/>
            <person name="Manee M."/>
        </authorList>
    </citation>
    <scope>NUCLEOTIDE SEQUENCE</scope>
    <source>
        <strain evidence="11">AA-2017</strain>
        <tissue evidence="11">Whole larva</tissue>
    </source>
</reference>
<dbReference type="FunFam" id="3.30.160.60:FF:000110">
    <property type="entry name" value="Zinc finger protein-like"/>
    <property type="match status" value="1"/>
</dbReference>
<feature type="domain" description="C2H2-type" evidence="10">
    <location>
        <begin position="270"/>
        <end position="297"/>
    </location>
</feature>
<feature type="domain" description="C2H2-type" evidence="10">
    <location>
        <begin position="997"/>
        <end position="1025"/>
    </location>
</feature>
<dbReference type="Gene3D" id="3.30.160.60">
    <property type="entry name" value="Classic Zinc Finger"/>
    <property type="match status" value="16"/>
</dbReference>
<dbReference type="PANTHER" id="PTHR24376:SF235">
    <property type="entry name" value="C2H2-TYPE DOMAIN-CONTAINING PROTEIN"/>
    <property type="match status" value="1"/>
</dbReference>
<dbReference type="SUPFAM" id="SSF57667">
    <property type="entry name" value="beta-beta-alpha zinc fingers"/>
    <property type="match status" value="11"/>
</dbReference>
<dbReference type="InterPro" id="IPR013087">
    <property type="entry name" value="Znf_C2H2_type"/>
</dbReference>
<feature type="domain" description="C2H2-type" evidence="10">
    <location>
        <begin position="661"/>
        <end position="689"/>
    </location>
</feature>
<feature type="domain" description="C2H2-type" evidence="10">
    <location>
        <begin position="482"/>
        <end position="509"/>
    </location>
</feature>
<dbReference type="FunFam" id="3.30.160.60:FF:000100">
    <property type="entry name" value="Zinc finger 45-like"/>
    <property type="match status" value="1"/>
</dbReference>
<dbReference type="FunFam" id="3.30.160.60:FF:002343">
    <property type="entry name" value="Zinc finger protein 33A"/>
    <property type="match status" value="1"/>
</dbReference>
<dbReference type="GO" id="GO:0006355">
    <property type="term" value="P:regulation of DNA-templated transcription"/>
    <property type="evidence" value="ECO:0007669"/>
    <property type="project" value="UniProtKB-ARBA"/>
</dbReference>
<dbReference type="FunFam" id="3.30.160.60:FF:000045">
    <property type="entry name" value="ZFP69 zinc finger protein B"/>
    <property type="match status" value="1"/>
</dbReference>
<feature type="domain" description="C2H2-type" evidence="10">
    <location>
        <begin position="326"/>
        <end position="354"/>
    </location>
</feature>
<dbReference type="GO" id="GO:0003677">
    <property type="term" value="F:DNA binding"/>
    <property type="evidence" value="ECO:0007669"/>
    <property type="project" value="UniProtKB-KW"/>
</dbReference>
<dbReference type="GO" id="GO:0005634">
    <property type="term" value="C:nucleus"/>
    <property type="evidence" value="ECO:0007669"/>
    <property type="project" value="UniProtKB-SubCell"/>
</dbReference>